<dbReference type="PANTHER" id="PTHR24356">
    <property type="entry name" value="SERINE/THREONINE-PROTEIN KINASE"/>
    <property type="match status" value="1"/>
</dbReference>
<keyword evidence="5 11" id="KW-0418">Kinase</keyword>
<dbReference type="InterPro" id="IPR011009">
    <property type="entry name" value="Kinase-like_dom_sf"/>
</dbReference>
<keyword evidence="13" id="KW-1185">Reference proteome</keyword>
<dbReference type="InterPro" id="IPR050236">
    <property type="entry name" value="Ser_Thr_kinase_AGC"/>
</dbReference>
<dbReference type="GO" id="GO:0005737">
    <property type="term" value="C:cytoplasm"/>
    <property type="evidence" value="ECO:0007669"/>
    <property type="project" value="TreeGrafter"/>
</dbReference>
<evidence type="ECO:0000313" key="13">
    <source>
        <dbReference type="Proteomes" id="UP000005240"/>
    </source>
</evidence>
<dbReference type="GO" id="GO:0004674">
    <property type="term" value="F:protein serine/threonine kinase activity"/>
    <property type="evidence" value="ECO:0007669"/>
    <property type="project" value="UniProtKB-KW"/>
</dbReference>
<dbReference type="GO" id="GO:0035556">
    <property type="term" value="P:intracellular signal transduction"/>
    <property type="evidence" value="ECO:0007669"/>
    <property type="project" value="TreeGrafter"/>
</dbReference>
<comment type="catalytic activity">
    <reaction evidence="8">
        <text>L-seryl-[protein] + ATP = O-phospho-L-seryl-[protein] + ADP + H(+)</text>
        <dbReference type="Rhea" id="RHEA:17989"/>
        <dbReference type="Rhea" id="RHEA-COMP:9863"/>
        <dbReference type="Rhea" id="RHEA-COMP:11604"/>
        <dbReference type="ChEBI" id="CHEBI:15378"/>
        <dbReference type="ChEBI" id="CHEBI:29999"/>
        <dbReference type="ChEBI" id="CHEBI:30616"/>
        <dbReference type="ChEBI" id="CHEBI:83421"/>
        <dbReference type="ChEBI" id="CHEBI:456216"/>
        <dbReference type="EC" id="2.7.11.1"/>
    </reaction>
</comment>
<evidence type="ECO:0000256" key="4">
    <source>
        <dbReference type="ARBA" id="ARBA00022741"/>
    </source>
</evidence>
<dbReference type="Gene3D" id="3.30.200.20">
    <property type="entry name" value="Phosphorylase Kinase, domain 1"/>
    <property type="match status" value="1"/>
</dbReference>
<proteinExistence type="predicted"/>
<feature type="compositionally biased region" description="Basic and acidic residues" evidence="9">
    <location>
        <begin position="561"/>
        <end position="571"/>
    </location>
</feature>
<dbReference type="EC" id="2.7.11.1" evidence="1"/>
<feature type="region of interest" description="Disordered" evidence="9">
    <location>
        <begin position="24"/>
        <end position="49"/>
    </location>
</feature>
<evidence type="ECO:0000256" key="8">
    <source>
        <dbReference type="ARBA" id="ARBA00048679"/>
    </source>
</evidence>
<dbReference type="GO" id="GO:0005524">
    <property type="term" value="F:ATP binding"/>
    <property type="evidence" value="ECO:0007669"/>
    <property type="project" value="UniProtKB-KW"/>
</dbReference>
<dbReference type="STRING" id="630390.A0A180G5D6"/>
<dbReference type="PROSITE" id="PS00108">
    <property type="entry name" value="PROTEIN_KINASE_ST"/>
    <property type="match status" value="1"/>
</dbReference>
<evidence type="ECO:0000256" key="6">
    <source>
        <dbReference type="ARBA" id="ARBA00022840"/>
    </source>
</evidence>
<reference evidence="11" key="1">
    <citation type="submission" date="2009-11" db="EMBL/GenBank/DDBJ databases">
        <authorList>
            <consortium name="The Broad Institute Genome Sequencing Platform"/>
            <person name="Ward D."/>
            <person name="Feldgarden M."/>
            <person name="Earl A."/>
            <person name="Young S.K."/>
            <person name="Zeng Q."/>
            <person name="Koehrsen M."/>
            <person name="Alvarado L."/>
            <person name="Berlin A."/>
            <person name="Bochicchio J."/>
            <person name="Borenstein D."/>
            <person name="Chapman S.B."/>
            <person name="Chen Z."/>
            <person name="Engels R."/>
            <person name="Freedman E."/>
            <person name="Gellesch M."/>
            <person name="Goldberg J."/>
            <person name="Griggs A."/>
            <person name="Gujja S."/>
            <person name="Heilman E."/>
            <person name="Heiman D."/>
            <person name="Hepburn T."/>
            <person name="Howarth C."/>
            <person name="Jen D."/>
            <person name="Larson L."/>
            <person name="Lewis B."/>
            <person name="Mehta T."/>
            <person name="Park D."/>
            <person name="Pearson M."/>
            <person name="Roberts A."/>
            <person name="Saif S."/>
            <person name="Shea T."/>
            <person name="Shenoy N."/>
            <person name="Sisk P."/>
            <person name="Stolte C."/>
            <person name="Sykes S."/>
            <person name="Thomson T."/>
            <person name="Walk T."/>
            <person name="White J."/>
            <person name="Yandava C."/>
            <person name="Izard J."/>
            <person name="Baranova O.V."/>
            <person name="Blanton J.M."/>
            <person name="Tanner A.C."/>
            <person name="Dewhirst F.E."/>
            <person name="Haas B."/>
            <person name="Nusbaum C."/>
            <person name="Birren B."/>
        </authorList>
    </citation>
    <scope>NUCLEOTIDE SEQUENCE [LARGE SCALE GENOMIC DNA]</scope>
    <source>
        <strain evidence="11">1-1 BBBD Race 1</strain>
    </source>
</reference>
<dbReference type="AlphaFoldDB" id="A0A180G5D6"/>
<feature type="compositionally biased region" description="Acidic residues" evidence="9">
    <location>
        <begin position="539"/>
        <end position="552"/>
    </location>
</feature>
<dbReference type="GO" id="GO:0005634">
    <property type="term" value="C:nucleus"/>
    <property type="evidence" value="ECO:0007669"/>
    <property type="project" value="TreeGrafter"/>
</dbReference>
<dbReference type="EnsemblFungi" id="PTTG_29331-t43_1">
    <property type="protein sequence ID" value="PTTG_29331-t43_1-p1"/>
    <property type="gene ID" value="PTTG_29331"/>
</dbReference>
<reference evidence="11" key="2">
    <citation type="submission" date="2016-05" db="EMBL/GenBank/DDBJ databases">
        <title>Comparative analysis highlights variable genome content of wheat rusts and divergence of the mating loci.</title>
        <authorList>
            <person name="Cuomo C.A."/>
            <person name="Bakkeren G."/>
            <person name="Szabo L."/>
            <person name="Khalil H."/>
            <person name="Joly D."/>
            <person name="Goldberg J."/>
            <person name="Young S."/>
            <person name="Zeng Q."/>
            <person name="Fellers J."/>
        </authorList>
    </citation>
    <scope>NUCLEOTIDE SEQUENCE [LARGE SCALE GENOMIC DNA]</scope>
    <source>
        <strain evidence="11">1-1 BBBD Race 1</strain>
    </source>
</reference>
<protein>
    <recommendedName>
        <fullName evidence="1">non-specific serine/threonine protein kinase</fullName>
        <ecNumber evidence="1">2.7.11.1</ecNumber>
    </recommendedName>
</protein>
<feature type="region of interest" description="Disordered" evidence="9">
    <location>
        <begin position="658"/>
        <end position="693"/>
    </location>
</feature>
<dbReference type="PANTHER" id="PTHR24356:SF1">
    <property type="entry name" value="SERINE_THREONINE-PROTEIN KINASE GREATWALL"/>
    <property type="match status" value="1"/>
</dbReference>
<feature type="region of interest" description="Disordered" evidence="9">
    <location>
        <begin position="528"/>
        <end position="620"/>
    </location>
</feature>
<keyword evidence="3" id="KW-0808">Transferase</keyword>
<dbReference type="PROSITE" id="PS50011">
    <property type="entry name" value="PROTEIN_KINASE_DOM"/>
    <property type="match status" value="1"/>
</dbReference>
<sequence length="735" mass="79317">MNSTAYFSAAKYSFGCMDPTRNSRGVHFKPSSEQLHPKTHPAHAHPQAEHIQPWTQRHGLLTRLLAALPPSTHALAAYQHRKPPAIHSDDALALSPHLGYLLERAQRTHAPAAAEQRLLQRTRQAQIDPAKDFVLLRKISDGQSGAVHLVRTRLSSLESLNQTNLYILKTVSKRVSRRIQQYSSIETELSILLLSRASGAAGAIKRLPELQLSFQTETELHLVLEYSASGSLADHVARLAGRPIGEGQLQAWAIDVLAALDWLHTAHRFCHRDVKPSNLLINHPDGHILLSDFATAAPLVRNPLSALLHVPPAHRVVIVGTCDYIAPEVLQAHLSQTIATLSHSAATTALGPAHPDGHPDADAGASYGPEIDLWSFGVSLFELVYSRLPFFCPSINDTYAKIVAHQSYLQVPAVRDGWSPGMGPGLPELAAADDGPTPVSPGLQSFLKALLCRREERLGCGPDGLAALQRHAWFGGVEWADVQRQPVPGHVRAATEIHRVGDSVCLDADPGAADEPRFDFSAFFGSSPGASVDPSDSSSSDDDASSDEEAEEVAGFTYLPRDPDAFNHAHDAGGPSSRQKLKSSIKRSASGARDDRFSTPIKPPWPHSSTPLDPPPPATAARSVRLLTRPDGSAVPLSHIDQLILLNRLVRSTAKKAAPIPPLRRPHSLAPFPPFAPPLRSSDPPPPAPLDANLRGLQTRIAALRDSIDTLVRHADALILHALPPPGEEGRPSSP</sequence>
<accession>A0A180G5D6</accession>
<dbReference type="InterPro" id="IPR008271">
    <property type="entry name" value="Ser/Thr_kinase_AS"/>
</dbReference>
<keyword evidence="6" id="KW-0067">ATP-binding</keyword>
<dbReference type="InterPro" id="IPR000719">
    <property type="entry name" value="Prot_kinase_dom"/>
</dbReference>
<dbReference type="OrthoDB" id="2506755at2759"/>
<comment type="catalytic activity">
    <reaction evidence="7">
        <text>L-threonyl-[protein] + ATP = O-phospho-L-threonyl-[protein] + ADP + H(+)</text>
        <dbReference type="Rhea" id="RHEA:46608"/>
        <dbReference type="Rhea" id="RHEA-COMP:11060"/>
        <dbReference type="Rhea" id="RHEA-COMP:11605"/>
        <dbReference type="ChEBI" id="CHEBI:15378"/>
        <dbReference type="ChEBI" id="CHEBI:30013"/>
        <dbReference type="ChEBI" id="CHEBI:30616"/>
        <dbReference type="ChEBI" id="CHEBI:61977"/>
        <dbReference type="ChEBI" id="CHEBI:456216"/>
        <dbReference type="EC" id="2.7.11.1"/>
    </reaction>
</comment>
<keyword evidence="4" id="KW-0547">Nucleotide-binding</keyword>
<feature type="domain" description="Protein kinase" evidence="10">
    <location>
        <begin position="133"/>
        <end position="474"/>
    </location>
</feature>
<feature type="compositionally biased region" description="Low complexity" evidence="9">
    <location>
        <begin position="528"/>
        <end position="538"/>
    </location>
</feature>
<dbReference type="Pfam" id="PF00069">
    <property type="entry name" value="Pkinase"/>
    <property type="match status" value="1"/>
</dbReference>
<evidence type="ECO:0000256" key="7">
    <source>
        <dbReference type="ARBA" id="ARBA00047899"/>
    </source>
</evidence>
<evidence type="ECO:0000256" key="2">
    <source>
        <dbReference type="ARBA" id="ARBA00022527"/>
    </source>
</evidence>
<dbReference type="SUPFAM" id="SSF56112">
    <property type="entry name" value="Protein kinase-like (PK-like)"/>
    <property type="match status" value="1"/>
</dbReference>
<dbReference type="SMART" id="SM00220">
    <property type="entry name" value="S_TKc"/>
    <property type="match status" value="1"/>
</dbReference>
<organism evidence="11">
    <name type="scientific">Puccinia triticina (isolate 1-1 / race 1 (BBBD))</name>
    <name type="common">Brown leaf rust fungus</name>
    <dbReference type="NCBI Taxonomy" id="630390"/>
    <lineage>
        <taxon>Eukaryota</taxon>
        <taxon>Fungi</taxon>
        <taxon>Dikarya</taxon>
        <taxon>Basidiomycota</taxon>
        <taxon>Pucciniomycotina</taxon>
        <taxon>Pucciniomycetes</taxon>
        <taxon>Pucciniales</taxon>
        <taxon>Pucciniaceae</taxon>
        <taxon>Puccinia</taxon>
    </lineage>
</organism>
<name>A0A180G5D6_PUCT1</name>
<dbReference type="VEuPathDB" id="FungiDB:PTTG_29331"/>
<keyword evidence="2" id="KW-0723">Serine/threonine-protein kinase</keyword>
<evidence type="ECO:0000313" key="12">
    <source>
        <dbReference type="EnsemblFungi" id="PTTG_29331-t43_1-p1"/>
    </source>
</evidence>
<evidence type="ECO:0000259" key="10">
    <source>
        <dbReference type="PROSITE" id="PS50011"/>
    </source>
</evidence>
<evidence type="ECO:0000256" key="5">
    <source>
        <dbReference type="ARBA" id="ARBA00022777"/>
    </source>
</evidence>
<gene>
    <name evidence="11" type="ORF">PTTG_29331</name>
</gene>
<reference evidence="12 13" key="3">
    <citation type="journal article" date="2017" name="G3 (Bethesda)">
        <title>Comparative analysis highlights variable genome content of wheat rusts and divergence of the mating loci.</title>
        <authorList>
            <person name="Cuomo C.A."/>
            <person name="Bakkeren G."/>
            <person name="Khalil H.B."/>
            <person name="Panwar V."/>
            <person name="Joly D."/>
            <person name="Linning R."/>
            <person name="Sakthikumar S."/>
            <person name="Song X."/>
            <person name="Adiconis X."/>
            <person name="Fan L."/>
            <person name="Goldberg J.M."/>
            <person name="Levin J.Z."/>
            <person name="Young S."/>
            <person name="Zeng Q."/>
            <person name="Anikster Y."/>
            <person name="Bruce M."/>
            <person name="Wang M."/>
            <person name="Yin C."/>
            <person name="McCallum B."/>
            <person name="Szabo L.J."/>
            <person name="Hulbert S."/>
            <person name="Chen X."/>
            <person name="Fellers J.P."/>
        </authorList>
    </citation>
    <scope>NUCLEOTIDE SEQUENCE</scope>
    <source>
        <strain evidence="13">Isolate 1-1 / race 1 (BBBD)</strain>
        <strain evidence="12">isolate 1-1 / race 1 (BBBD)</strain>
    </source>
</reference>
<feature type="compositionally biased region" description="Pro residues" evidence="9">
    <location>
        <begin position="601"/>
        <end position="618"/>
    </location>
</feature>
<feature type="compositionally biased region" description="Pro residues" evidence="9">
    <location>
        <begin position="671"/>
        <end position="689"/>
    </location>
</feature>
<dbReference type="EMBL" id="ADAS02000317">
    <property type="protein sequence ID" value="OAV87669.1"/>
    <property type="molecule type" value="Genomic_DNA"/>
</dbReference>
<evidence type="ECO:0000256" key="3">
    <source>
        <dbReference type="ARBA" id="ARBA00022679"/>
    </source>
</evidence>
<dbReference type="Proteomes" id="UP000005240">
    <property type="component" value="Unassembled WGS sequence"/>
</dbReference>
<evidence type="ECO:0000313" key="11">
    <source>
        <dbReference type="EMBL" id="OAV87669.1"/>
    </source>
</evidence>
<evidence type="ECO:0000256" key="1">
    <source>
        <dbReference type="ARBA" id="ARBA00012513"/>
    </source>
</evidence>
<evidence type="ECO:0000256" key="9">
    <source>
        <dbReference type="SAM" id="MobiDB-lite"/>
    </source>
</evidence>
<reference evidence="12" key="4">
    <citation type="submission" date="2025-05" db="UniProtKB">
        <authorList>
            <consortium name="EnsemblFungi"/>
        </authorList>
    </citation>
    <scope>IDENTIFICATION</scope>
    <source>
        <strain evidence="12">isolate 1-1 / race 1 (BBBD)</strain>
    </source>
</reference>
<dbReference type="Gene3D" id="1.10.510.10">
    <property type="entry name" value="Transferase(Phosphotransferase) domain 1"/>
    <property type="match status" value="1"/>
</dbReference>